<evidence type="ECO:0000256" key="3">
    <source>
        <dbReference type="ARBA" id="ARBA00022490"/>
    </source>
</evidence>
<keyword evidence="6 9" id="KW-0274">FAD</keyword>
<dbReference type="PANTHER" id="PTHR19384:SF10">
    <property type="entry name" value="NADPH-DEPENDENT DIFLAVIN OXIDOREDUCTASE 1"/>
    <property type="match status" value="1"/>
</dbReference>
<dbReference type="InterPro" id="IPR023173">
    <property type="entry name" value="NADPH_Cyt_P450_Rdtase_alpha"/>
</dbReference>
<evidence type="ECO:0000256" key="4">
    <source>
        <dbReference type="ARBA" id="ARBA00022630"/>
    </source>
</evidence>
<proteinExistence type="inferred from homology"/>
<feature type="binding site" evidence="9">
    <location>
        <begin position="421"/>
        <end position="424"/>
    </location>
    <ligand>
        <name>FAD</name>
        <dbReference type="ChEBI" id="CHEBI:57692"/>
    </ligand>
</feature>
<comment type="caution">
    <text evidence="9">Lacks conserved residue(s) required for the propagation of feature annotation.</text>
</comment>
<evidence type="ECO:0000313" key="13">
    <source>
        <dbReference type="Proteomes" id="UP000823941"/>
    </source>
</evidence>
<name>A0ABQ7Q0V4_PLUXY</name>
<dbReference type="Proteomes" id="UP000823941">
    <property type="component" value="Chromosome 26"/>
</dbReference>
<evidence type="ECO:0000256" key="2">
    <source>
        <dbReference type="ARBA" id="ARBA00001974"/>
    </source>
</evidence>
<evidence type="ECO:0000313" key="12">
    <source>
        <dbReference type="EMBL" id="KAG7297533.1"/>
    </source>
</evidence>
<dbReference type="InterPro" id="IPR039261">
    <property type="entry name" value="FNR_nucleotide-bd"/>
</dbReference>
<dbReference type="InterPro" id="IPR001709">
    <property type="entry name" value="Flavoprot_Pyr_Nucl_cyt_Rdtase"/>
</dbReference>
<dbReference type="PRINTS" id="PR00371">
    <property type="entry name" value="FPNCR"/>
</dbReference>
<dbReference type="SUPFAM" id="SSF52218">
    <property type="entry name" value="Flavoproteins"/>
    <property type="match status" value="1"/>
</dbReference>
<dbReference type="PROSITE" id="PS51384">
    <property type="entry name" value="FAD_FR"/>
    <property type="match status" value="1"/>
</dbReference>
<keyword evidence="7 9" id="KW-0521">NADP</keyword>
<evidence type="ECO:0000256" key="1">
    <source>
        <dbReference type="ARBA" id="ARBA00001917"/>
    </source>
</evidence>
<comment type="similarity">
    <text evidence="9">Belongs to the NADPH-dependent diflavin oxidoreductase NDOR1 family.</text>
</comment>
<feature type="binding site" evidence="9">
    <location>
        <position position="601"/>
    </location>
    <ligand>
        <name>FAD</name>
        <dbReference type="ChEBI" id="CHEBI:57692"/>
    </ligand>
</feature>
<dbReference type="Gene3D" id="3.40.50.80">
    <property type="entry name" value="Nucleotide-binding domain of ferredoxin-NADP reductase (FNR) module"/>
    <property type="match status" value="1"/>
</dbReference>
<feature type="binding site" evidence="9">
    <location>
        <position position="461"/>
    </location>
    <ligand>
        <name>NADP(+)</name>
        <dbReference type="ChEBI" id="CHEBI:58349"/>
    </ligand>
</feature>
<keyword evidence="3 9" id="KW-0963">Cytoplasm</keyword>
<dbReference type="Pfam" id="PF00667">
    <property type="entry name" value="FAD_binding_1"/>
    <property type="match status" value="1"/>
</dbReference>
<comment type="cofactor">
    <cofactor evidence="2 9">
        <name>FAD</name>
        <dbReference type="ChEBI" id="CHEBI:57692"/>
    </cofactor>
</comment>
<dbReference type="InterPro" id="IPR003097">
    <property type="entry name" value="CysJ-like_FAD-binding"/>
</dbReference>
<keyword evidence="8 9" id="KW-0560">Oxidoreductase</keyword>
<dbReference type="SUPFAM" id="SSF63380">
    <property type="entry name" value="Riboflavin synthase domain-like"/>
    <property type="match status" value="1"/>
</dbReference>
<dbReference type="Pfam" id="PF00258">
    <property type="entry name" value="Flavodoxin_1"/>
    <property type="match status" value="1"/>
</dbReference>
<dbReference type="Pfam" id="PF00175">
    <property type="entry name" value="NAD_binding_1"/>
    <property type="match status" value="1"/>
</dbReference>
<evidence type="ECO:0000256" key="9">
    <source>
        <dbReference type="HAMAP-Rule" id="MF_03178"/>
    </source>
</evidence>
<keyword evidence="5 9" id="KW-0288">FMN</keyword>
<keyword evidence="4 9" id="KW-0285">Flavoprotein</keyword>
<dbReference type="EMBL" id="JAHIBW010000026">
    <property type="protein sequence ID" value="KAG7297533.1"/>
    <property type="molecule type" value="Genomic_DNA"/>
</dbReference>
<dbReference type="InterPro" id="IPR017938">
    <property type="entry name" value="Riboflavin_synthase-like_b-brl"/>
</dbReference>
<feature type="binding site" evidence="9">
    <location>
        <begin position="387"/>
        <end position="390"/>
    </location>
    <ligand>
        <name>FAD</name>
        <dbReference type="ChEBI" id="CHEBI:57692"/>
    </ligand>
</feature>
<comment type="caution">
    <text evidence="12">The sequence shown here is derived from an EMBL/GenBank/DDBJ whole genome shotgun (WGS) entry which is preliminary data.</text>
</comment>
<dbReference type="InterPro" id="IPR029039">
    <property type="entry name" value="Flavoprotein-like_sf"/>
</dbReference>
<feature type="binding site" evidence="9">
    <location>
        <begin position="519"/>
        <end position="520"/>
    </location>
    <ligand>
        <name>NADP(+)</name>
        <dbReference type="ChEBI" id="CHEBI:58349"/>
    </ligand>
</feature>
<dbReference type="InterPro" id="IPR028879">
    <property type="entry name" value="NDOR1"/>
</dbReference>
<dbReference type="PRINTS" id="PR00369">
    <property type="entry name" value="FLAVODOXIN"/>
</dbReference>
<organism evidence="12 13">
    <name type="scientific">Plutella xylostella</name>
    <name type="common">Diamondback moth</name>
    <name type="synonym">Plutella maculipennis</name>
    <dbReference type="NCBI Taxonomy" id="51655"/>
    <lineage>
        <taxon>Eukaryota</taxon>
        <taxon>Metazoa</taxon>
        <taxon>Ecdysozoa</taxon>
        <taxon>Arthropoda</taxon>
        <taxon>Hexapoda</taxon>
        <taxon>Insecta</taxon>
        <taxon>Pterygota</taxon>
        <taxon>Neoptera</taxon>
        <taxon>Endopterygota</taxon>
        <taxon>Lepidoptera</taxon>
        <taxon>Glossata</taxon>
        <taxon>Ditrysia</taxon>
        <taxon>Yponomeutoidea</taxon>
        <taxon>Plutellidae</taxon>
        <taxon>Plutella</taxon>
    </lineage>
</organism>
<comment type="cofactor">
    <cofactor evidence="1 9">
        <name>FMN</name>
        <dbReference type="ChEBI" id="CHEBI:58210"/>
    </cofactor>
</comment>
<dbReference type="Gene3D" id="2.40.30.10">
    <property type="entry name" value="Translation factors"/>
    <property type="match status" value="1"/>
</dbReference>
<evidence type="ECO:0000256" key="5">
    <source>
        <dbReference type="ARBA" id="ARBA00022643"/>
    </source>
</evidence>
<evidence type="ECO:0000256" key="8">
    <source>
        <dbReference type="ARBA" id="ARBA00023002"/>
    </source>
</evidence>
<keyword evidence="13" id="KW-1185">Reference proteome</keyword>
<evidence type="ECO:0000259" key="10">
    <source>
        <dbReference type="PROSITE" id="PS50902"/>
    </source>
</evidence>
<evidence type="ECO:0000256" key="6">
    <source>
        <dbReference type="ARBA" id="ARBA00022827"/>
    </source>
</evidence>
<comment type="similarity">
    <text evidence="9">In the N-terminal section; belongs to the flavodoxin family.</text>
</comment>
<comment type="catalytic activity">
    <reaction evidence="9">
        <text>2 oxidized [2Fe-2S]-[protein] + NADPH = 2 reduced [2Fe-2S]-[protein] + NADP(+) + H(+)</text>
        <dbReference type="Rhea" id="RHEA:67716"/>
        <dbReference type="Rhea" id="RHEA-COMP:17327"/>
        <dbReference type="Rhea" id="RHEA-COMP:17328"/>
        <dbReference type="ChEBI" id="CHEBI:15378"/>
        <dbReference type="ChEBI" id="CHEBI:33737"/>
        <dbReference type="ChEBI" id="CHEBI:33738"/>
        <dbReference type="ChEBI" id="CHEBI:57783"/>
        <dbReference type="ChEBI" id="CHEBI:58349"/>
    </reaction>
</comment>
<dbReference type="SUPFAM" id="SSF52343">
    <property type="entry name" value="Ferredoxin reductase-like, C-terminal NADP-linked domain"/>
    <property type="match status" value="1"/>
</dbReference>
<evidence type="ECO:0000259" key="11">
    <source>
        <dbReference type="PROSITE" id="PS51384"/>
    </source>
</evidence>
<reference evidence="12 13" key="1">
    <citation type="submission" date="2021-06" db="EMBL/GenBank/DDBJ databases">
        <title>A haploid diamondback moth (Plutella xylostella L.) genome assembly resolves 31 chromosomes and identifies a diamide resistance mutation.</title>
        <authorList>
            <person name="Ward C.M."/>
            <person name="Perry K.D."/>
            <person name="Baker G."/>
            <person name="Powis K."/>
            <person name="Heckel D.G."/>
            <person name="Baxter S.W."/>
        </authorList>
    </citation>
    <scope>NUCLEOTIDE SEQUENCE [LARGE SCALE GENOMIC DNA]</scope>
    <source>
        <strain evidence="12 13">LV</strain>
        <tissue evidence="12">Single pupa</tissue>
    </source>
</reference>
<feature type="domain" description="FAD-binding FR-type" evidence="11">
    <location>
        <begin position="202"/>
        <end position="466"/>
    </location>
</feature>
<feature type="binding site" evidence="9">
    <location>
        <begin position="98"/>
        <end position="107"/>
    </location>
    <ligand>
        <name>FMN</name>
        <dbReference type="ChEBI" id="CHEBI:58210"/>
    </ligand>
</feature>
<feature type="binding site" evidence="9">
    <location>
        <position position="355"/>
    </location>
    <ligand>
        <name>FAD</name>
        <dbReference type="ChEBI" id="CHEBI:57692"/>
    </ligand>
</feature>
<dbReference type="InterPro" id="IPR001433">
    <property type="entry name" value="OxRdtase_FAD/NAD-bd"/>
</dbReference>
<gene>
    <name evidence="12" type="ORF">JYU34_019546</name>
</gene>
<feature type="binding site" evidence="9">
    <location>
        <begin position="525"/>
        <end position="529"/>
    </location>
    <ligand>
        <name>NADP(+)</name>
        <dbReference type="ChEBI" id="CHEBI:58349"/>
    </ligand>
</feature>
<dbReference type="InterPro" id="IPR008254">
    <property type="entry name" value="Flavodoxin/NO_synth"/>
</dbReference>
<dbReference type="PANTHER" id="PTHR19384">
    <property type="entry name" value="NITRIC OXIDE SYNTHASE-RELATED"/>
    <property type="match status" value="1"/>
</dbReference>
<protein>
    <recommendedName>
        <fullName evidence="9">NADPH-dependent diflavin oxidoreductase 1</fullName>
        <ecNumber evidence="9">1.18.1.-</ecNumber>
    </recommendedName>
    <alternativeName>
        <fullName evidence="9">NADPH-dependent FMN and FAD-containing oxidoreductase</fullName>
    </alternativeName>
</protein>
<comment type="function">
    <text evidence="9">NADPH-dependent reductase which is a central component of the cytosolic iron-sulfur (Fe-S) protein assembly (CIA) machinery. Transfers electrons from NADPH via its FAD and FMN prosthetic groups to the [2Fe-2S] cluster of the anamorsin/DRE2 homolog, another key component of the CIA machinery. In turn, this reduced cluster provides electrons for assembly of cytosolic iron-sulfur cluster proteins.</text>
</comment>
<dbReference type="HAMAP" id="MF_03178">
    <property type="entry name" value="NDOR1"/>
    <property type="match status" value="1"/>
</dbReference>
<dbReference type="PROSITE" id="PS50902">
    <property type="entry name" value="FLAVODOXIN_LIKE"/>
    <property type="match status" value="1"/>
</dbReference>
<comment type="subcellular location">
    <subcellularLocation>
        <location evidence="9">Cytoplasm</location>
    </subcellularLocation>
</comment>
<dbReference type="Gene3D" id="3.40.50.360">
    <property type="match status" value="1"/>
</dbReference>
<feature type="domain" description="Flavodoxin-like" evidence="10">
    <location>
        <begin position="7"/>
        <end position="151"/>
    </location>
</feature>
<evidence type="ECO:0000256" key="7">
    <source>
        <dbReference type="ARBA" id="ARBA00022857"/>
    </source>
</evidence>
<feature type="binding site" evidence="9">
    <location>
        <begin position="60"/>
        <end position="63"/>
    </location>
    <ligand>
        <name>FMN</name>
        <dbReference type="ChEBI" id="CHEBI:58210"/>
    </ligand>
</feature>
<dbReference type="InterPro" id="IPR017927">
    <property type="entry name" value="FAD-bd_FR_type"/>
</dbReference>
<accession>A0ABQ7Q0V4</accession>
<sequence length="601" mass="69131">MIEVGRLVVLYGSQTFTAQETAEKIWRTAKALGLRGPVQALDDYDISKLIHEDFVLFVCATTGQGDEPDNMKSFWKFLLRRSLPSTSLLKVKFGVLGLGDSSYAKFNFVSKKLHKRLLQLGATPLLDVGLCDYQHDLGHDAVMIPWLDKFFSTLKTYLPNLQTETSDAKFIPRWNVTLKKPCDDASKISSERDIYFSGGQKDRFCEAKLLEIKDNSRTTSETHFQDVRLLTLETIDGEKFCYKPGDIFNIRPRNSREDIDDLFGIFQTHGIDIKPHYQLVVEECHEDMPVPEFLKKPLTVYEIAEQYWDLKFIPTPYVFSLLALVSKDKLERDKCIELSSPQGQEDWLNYCRRPRRTILEVLHDFHQSASQLTIEVLFELFSSIKPRSFSIASSSSHTAQRIELLVALVKYYSKLKKERLGLCSNWMKSLHCGERVYGWIKPGTFVFADAPTPLILIGPGTGLAPFRSLLLERDAKGKASKDSLYLFFGCRNMAQDFHCRVDLERLVREEKLTMFCAFSRDQEDKIYVQHKIAEARELLWPLIHNKNAHIYISGNAKNMPNNVKDAFIEDVFRKTGGLSLEDGKKLLKDMEKNNRLQTETW</sequence>
<dbReference type="Gene3D" id="1.20.990.10">
    <property type="entry name" value="NADPH-cytochrome p450 Reductase, Chain A, domain 3"/>
    <property type="match status" value="1"/>
</dbReference>
<dbReference type="InterPro" id="IPR001094">
    <property type="entry name" value="Flavdoxin-like"/>
</dbReference>
<comment type="similarity">
    <text evidence="9">In the C-terminal section; belongs to the flavoprotein pyridine nucleotide cytochrome reductase family.</text>
</comment>
<dbReference type="EC" id="1.18.1.-" evidence="9"/>